<evidence type="ECO:0000256" key="1">
    <source>
        <dbReference type="ARBA" id="ARBA00022603"/>
    </source>
</evidence>
<gene>
    <name evidence="7" type="ORF">H5411_20135</name>
</gene>
<accession>A0A8E1W094</accession>
<dbReference type="CDD" id="cd02440">
    <property type="entry name" value="AdoMet_MTases"/>
    <property type="match status" value="1"/>
</dbReference>
<sequence>MSAALRCPLRTVESRLTRLATLSHVSDDANHLLRAASLATPMALRVAVTLGLPDRLRAPGTVEDVAAELDLSPIALDVLLGHLVTLGVVERTDKGYLTTAYGENLRQDKENGVANLLHLDRAAGRAELAFVELAHSIRTGEAAYCRRYGKDFWTDLAEQPHLRQSFDEQMTHRFRTEIPQVVAGIDWSLFSTIVDVGGGRGDLLAAILEANPKLCARLIDLEPTASEARAAFAARGLADRIEVHGGSFFDPLPAKADAYVLVDILHNWDDENARRILERCAEAAGRSGRILAIEAVSGIHASTEMDLVMLVHFGGRERRLEEFRTLADSAGLVLESAVPLTDQRGLLEFRVA</sequence>
<evidence type="ECO:0000256" key="2">
    <source>
        <dbReference type="ARBA" id="ARBA00022679"/>
    </source>
</evidence>
<evidence type="ECO:0000259" key="6">
    <source>
        <dbReference type="Pfam" id="PF08100"/>
    </source>
</evidence>
<dbReference type="Gene3D" id="1.10.287.1350">
    <property type="match status" value="1"/>
</dbReference>
<dbReference type="Gene3D" id="1.10.10.10">
    <property type="entry name" value="Winged helix-like DNA-binding domain superfamily/Winged helix DNA-binding domain"/>
    <property type="match status" value="1"/>
</dbReference>
<feature type="domain" description="O-methyltransferase dimerisation" evidence="6">
    <location>
        <begin position="38"/>
        <end position="102"/>
    </location>
</feature>
<evidence type="ECO:0000313" key="8">
    <source>
        <dbReference type="Proteomes" id="UP000550260"/>
    </source>
</evidence>
<dbReference type="SUPFAM" id="SSF53335">
    <property type="entry name" value="S-adenosyl-L-methionine-dependent methyltransferases"/>
    <property type="match status" value="1"/>
</dbReference>
<dbReference type="GO" id="GO:0008171">
    <property type="term" value="F:O-methyltransferase activity"/>
    <property type="evidence" value="ECO:0007669"/>
    <property type="project" value="InterPro"/>
</dbReference>
<keyword evidence="3" id="KW-0949">S-adenosyl-L-methionine</keyword>
<dbReference type="Pfam" id="PF08100">
    <property type="entry name" value="Dimerisation"/>
    <property type="match status" value="1"/>
</dbReference>
<keyword evidence="2" id="KW-0808">Transferase</keyword>
<dbReference type="GO" id="GO:0032259">
    <property type="term" value="P:methylation"/>
    <property type="evidence" value="ECO:0007669"/>
    <property type="project" value="UniProtKB-KW"/>
</dbReference>
<dbReference type="InterPro" id="IPR012967">
    <property type="entry name" value="COMT_dimerisation"/>
</dbReference>
<dbReference type="RefSeq" id="WP_183124645.1">
    <property type="nucleotide sequence ID" value="NZ_JACJHR010000027.1"/>
</dbReference>
<dbReference type="InterPro" id="IPR016461">
    <property type="entry name" value="COMT-like"/>
</dbReference>
<dbReference type="SUPFAM" id="SSF46785">
    <property type="entry name" value="Winged helix' DNA-binding domain"/>
    <property type="match status" value="1"/>
</dbReference>
<dbReference type="PIRSF" id="PIRSF005739">
    <property type="entry name" value="O-mtase"/>
    <property type="match status" value="1"/>
</dbReference>
<name>A0A8E1W094_9PSEU</name>
<dbReference type="Gene3D" id="3.40.50.150">
    <property type="entry name" value="Vaccinia Virus protein VP39"/>
    <property type="match status" value="1"/>
</dbReference>
<dbReference type="InterPro" id="IPR001077">
    <property type="entry name" value="COMT_C"/>
</dbReference>
<organism evidence="7 8">
    <name type="scientific">Amycolatopsis echigonensis</name>
    <dbReference type="NCBI Taxonomy" id="2576905"/>
    <lineage>
        <taxon>Bacteria</taxon>
        <taxon>Bacillati</taxon>
        <taxon>Actinomycetota</taxon>
        <taxon>Actinomycetes</taxon>
        <taxon>Pseudonocardiales</taxon>
        <taxon>Pseudonocardiaceae</taxon>
        <taxon>Amycolatopsis</taxon>
    </lineage>
</organism>
<dbReference type="PANTHER" id="PTHR43712:SF2">
    <property type="entry name" value="O-METHYLTRANSFERASE CICE"/>
    <property type="match status" value="1"/>
</dbReference>
<dbReference type="PANTHER" id="PTHR43712">
    <property type="entry name" value="PUTATIVE (AFU_ORTHOLOGUE AFUA_4G14580)-RELATED"/>
    <property type="match status" value="1"/>
</dbReference>
<keyword evidence="1 7" id="KW-0489">Methyltransferase</keyword>
<reference evidence="7 8" key="1">
    <citation type="submission" date="2020-08" db="EMBL/GenBank/DDBJ databases">
        <title>Amycolatopsis echigonensis JCM 21831.</title>
        <authorList>
            <person name="Tedsree N."/>
            <person name="Kuncharoen N."/>
            <person name="Likhitwitayawuid K."/>
            <person name="Tanasupawat S."/>
        </authorList>
    </citation>
    <scope>NUCLEOTIDE SEQUENCE [LARGE SCALE GENOMIC DNA]</scope>
    <source>
        <strain evidence="7 8">JCM 21831</strain>
    </source>
</reference>
<comment type="caution">
    <text evidence="7">The sequence shown here is derived from an EMBL/GenBank/DDBJ whole genome shotgun (WGS) entry which is preliminary data.</text>
</comment>
<dbReference type="Proteomes" id="UP000550260">
    <property type="component" value="Unassembled WGS sequence"/>
</dbReference>
<dbReference type="PROSITE" id="PS51683">
    <property type="entry name" value="SAM_OMT_II"/>
    <property type="match status" value="1"/>
</dbReference>
<dbReference type="Pfam" id="PF00891">
    <property type="entry name" value="Methyltransf_2"/>
    <property type="match status" value="1"/>
</dbReference>
<dbReference type="InterPro" id="IPR036390">
    <property type="entry name" value="WH_DNA-bd_sf"/>
</dbReference>
<proteinExistence type="predicted"/>
<dbReference type="AlphaFoldDB" id="A0A8E1W094"/>
<dbReference type="InterPro" id="IPR029063">
    <property type="entry name" value="SAM-dependent_MTases_sf"/>
</dbReference>
<evidence type="ECO:0000313" key="7">
    <source>
        <dbReference type="EMBL" id="MBB2501433.1"/>
    </source>
</evidence>
<dbReference type="EMBL" id="JACJHR010000027">
    <property type="protein sequence ID" value="MBB2501433.1"/>
    <property type="molecule type" value="Genomic_DNA"/>
</dbReference>
<dbReference type="GO" id="GO:0046983">
    <property type="term" value="F:protein dimerization activity"/>
    <property type="evidence" value="ECO:0007669"/>
    <property type="project" value="InterPro"/>
</dbReference>
<dbReference type="InterPro" id="IPR036388">
    <property type="entry name" value="WH-like_DNA-bd_sf"/>
</dbReference>
<feature type="domain" description="O-methyltransferase C-terminal" evidence="5">
    <location>
        <begin position="130"/>
        <end position="331"/>
    </location>
</feature>
<evidence type="ECO:0000256" key="4">
    <source>
        <dbReference type="PIRSR" id="PIRSR005739-1"/>
    </source>
</evidence>
<evidence type="ECO:0000256" key="3">
    <source>
        <dbReference type="ARBA" id="ARBA00022691"/>
    </source>
</evidence>
<feature type="active site" description="Proton acceptor" evidence="4">
    <location>
        <position position="266"/>
    </location>
</feature>
<protein>
    <submittedName>
        <fullName evidence="7">Methyltransferase</fullName>
    </submittedName>
</protein>
<evidence type="ECO:0000259" key="5">
    <source>
        <dbReference type="Pfam" id="PF00891"/>
    </source>
</evidence>